<dbReference type="Gene3D" id="3.90.110.10">
    <property type="entry name" value="Lactate dehydrogenase/glycoside hydrolase, family 4, C-terminal"/>
    <property type="match status" value="1"/>
</dbReference>
<comment type="caution">
    <text evidence="11">The sequence shown here is derived from an EMBL/GenBank/DDBJ whole genome shotgun (WGS) entry which is preliminary data.</text>
</comment>
<dbReference type="HAMAP" id="MF_00488">
    <property type="entry name" value="Lactate_dehydrog"/>
    <property type="match status" value="1"/>
</dbReference>
<evidence type="ECO:0000256" key="7">
    <source>
        <dbReference type="ARBA" id="ARBA00049258"/>
    </source>
</evidence>
<dbReference type="PIRSF" id="PIRSF000102">
    <property type="entry name" value="Lac_mal_DH"/>
    <property type="match status" value="1"/>
</dbReference>
<comment type="activity regulation">
    <text evidence="8">Allosterically activated by fructose 1,6-bisphosphate (FBP).</text>
</comment>
<evidence type="ECO:0000313" key="12">
    <source>
        <dbReference type="Proteomes" id="UP001501588"/>
    </source>
</evidence>
<evidence type="ECO:0000256" key="6">
    <source>
        <dbReference type="ARBA" id="ARBA00023027"/>
    </source>
</evidence>
<keyword evidence="6 8" id="KW-0520">NAD</keyword>
<dbReference type="PROSITE" id="PS00064">
    <property type="entry name" value="L_LDH"/>
    <property type="match status" value="1"/>
</dbReference>
<comment type="pathway">
    <text evidence="2 8">Fermentation; pyruvate fermentation to lactate; (S)-lactate from pyruvate: step 1/1.</text>
</comment>
<dbReference type="InterPro" id="IPR018177">
    <property type="entry name" value="L-lactate_DH_AS"/>
</dbReference>
<reference evidence="11 12" key="1">
    <citation type="journal article" date="2019" name="Int. J. Syst. Evol. Microbiol.">
        <title>The Global Catalogue of Microorganisms (GCM) 10K type strain sequencing project: providing services to taxonomists for standard genome sequencing and annotation.</title>
        <authorList>
            <consortium name="The Broad Institute Genomics Platform"/>
            <consortium name="The Broad Institute Genome Sequencing Center for Infectious Disease"/>
            <person name="Wu L."/>
            <person name="Ma J."/>
        </authorList>
    </citation>
    <scope>NUCLEOTIDE SEQUENCE [LARGE SCALE GENOMIC DNA]</scope>
    <source>
        <strain evidence="11 12">JCM 9933</strain>
    </source>
</reference>
<dbReference type="Pfam" id="PF02866">
    <property type="entry name" value="Ldh_1_C"/>
    <property type="match status" value="1"/>
</dbReference>
<feature type="binding site" evidence="8">
    <location>
        <position position="165"/>
    </location>
    <ligand>
        <name>beta-D-fructose 1,6-bisphosphate</name>
        <dbReference type="ChEBI" id="CHEBI:32966"/>
        <note>allosteric activator</note>
    </ligand>
</feature>
<feature type="domain" description="Lactate/malate dehydrogenase C-terminal" evidence="10">
    <location>
        <begin position="142"/>
        <end position="303"/>
    </location>
</feature>
<feature type="binding site" evidence="8">
    <location>
        <position position="85"/>
    </location>
    <ligand>
        <name>substrate</name>
    </ligand>
</feature>
<comment type="catalytic activity">
    <reaction evidence="7 8">
        <text>(S)-lactate + NAD(+) = pyruvate + NADH + H(+)</text>
        <dbReference type="Rhea" id="RHEA:23444"/>
        <dbReference type="ChEBI" id="CHEBI:15361"/>
        <dbReference type="ChEBI" id="CHEBI:15378"/>
        <dbReference type="ChEBI" id="CHEBI:16651"/>
        <dbReference type="ChEBI" id="CHEBI:57540"/>
        <dbReference type="ChEBI" id="CHEBI:57945"/>
        <dbReference type="EC" id="1.1.1.27"/>
    </reaction>
</comment>
<gene>
    <name evidence="8" type="primary">ldh</name>
    <name evidence="11" type="ORF">GCM10009416_47580</name>
</gene>
<organism evidence="11 12">
    <name type="scientific">Craurococcus roseus</name>
    <dbReference type="NCBI Taxonomy" id="77585"/>
    <lineage>
        <taxon>Bacteria</taxon>
        <taxon>Pseudomonadati</taxon>
        <taxon>Pseudomonadota</taxon>
        <taxon>Alphaproteobacteria</taxon>
        <taxon>Acetobacterales</taxon>
        <taxon>Acetobacteraceae</taxon>
        <taxon>Craurococcus</taxon>
    </lineage>
</organism>
<feature type="binding site" evidence="8">
    <location>
        <position position="79"/>
    </location>
    <ligand>
        <name>substrate</name>
    </ligand>
</feature>
<comment type="caution">
    <text evidence="8">Lacks conserved residue(s) required for the propagation of feature annotation.</text>
</comment>
<evidence type="ECO:0000259" key="10">
    <source>
        <dbReference type="Pfam" id="PF02866"/>
    </source>
</evidence>
<evidence type="ECO:0000256" key="2">
    <source>
        <dbReference type="ARBA" id="ARBA00004843"/>
    </source>
</evidence>
<feature type="binding site" evidence="8">
    <location>
        <position position="32"/>
    </location>
    <ligand>
        <name>NAD(+)</name>
        <dbReference type="ChEBI" id="CHEBI:57540"/>
    </ligand>
</feature>
<keyword evidence="12" id="KW-1185">Reference proteome</keyword>
<evidence type="ECO:0000256" key="4">
    <source>
        <dbReference type="ARBA" id="ARBA00012967"/>
    </source>
</evidence>
<dbReference type="PANTHER" id="PTHR43128:SF16">
    <property type="entry name" value="L-LACTATE DEHYDROGENASE"/>
    <property type="match status" value="1"/>
</dbReference>
<dbReference type="PANTHER" id="PTHR43128">
    <property type="entry name" value="L-2-HYDROXYCARBOXYLATE DEHYDROGENASE (NAD(P)(+))"/>
    <property type="match status" value="1"/>
</dbReference>
<dbReference type="Proteomes" id="UP001501588">
    <property type="component" value="Unassembled WGS sequence"/>
</dbReference>
<name>A0ABN1G5I0_9PROT</name>
<dbReference type="InterPro" id="IPR022383">
    <property type="entry name" value="Lactate/malate_DH_C"/>
</dbReference>
<evidence type="ECO:0000256" key="1">
    <source>
        <dbReference type="ARBA" id="ARBA00003966"/>
    </source>
</evidence>
<evidence type="ECO:0000256" key="5">
    <source>
        <dbReference type="ARBA" id="ARBA00023002"/>
    </source>
</evidence>
<comment type="subunit">
    <text evidence="8">Homotetramer.</text>
</comment>
<dbReference type="InterPro" id="IPR015955">
    <property type="entry name" value="Lactate_DH/Glyco_Ohase_4_C"/>
</dbReference>
<sequence>MKIGIIGAGMVGGATANALVLTGAADEVVLVDALADRAVAEAEDVLHATPFGHDARVFAGGYDRLGGAEVVVLSAGVPQKPGETRLQLLGRNAEVFGAVIPQVLRAAPDCLLVVAANPVDVMTLVARRLSGLPAERVIGSGTILDTARFRACLAGHLGVAPSSVHAYVLGEHGDSEVLCWSQAAAGGVPAPSFAEQAGRPLTAEVRAAIDGDVRRAAYRIIRGKGATWYGIAGGIARIVRAIGRDERAVLTVSAVAEGLGGGRPVALSLPRIVGRDGVLMTLHPQLSEEEQTLLERSAAALREAAGGRW</sequence>
<dbReference type="InterPro" id="IPR001236">
    <property type="entry name" value="Lactate/malate_DH_N"/>
</dbReference>
<feature type="binding site" evidence="8">
    <location>
        <begin position="145"/>
        <end position="148"/>
    </location>
    <ligand>
        <name>substrate</name>
    </ligand>
</feature>
<dbReference type="PRINTS" id="PR00086">
    <property type="entry name" value="LLDHDRGNASE"/>
</dbReference>
<feature type="binding site" evidence="8">
    <location>
        <position position="150"/>
    </location>
    <ligand>
        <name>beta-D-fructose 1,6-bisphosphate</name>
        <dbReference type="ChEBI" id="CHEBI:32966"/>
        <note>allosteric activator</note>
    </ligand>
</feature>
<dbReference type="InterPro" id="IPR011304">
    <property type="entry name" value="L-lactate_DH"/>
</dbReference>
<protein>
    <recommendedName>
        <fullName evidence="4 8">L-lactate dehydrogenase</fullName>
        <shortName evidence="8">L-LDH</shortName>
        <ecNumber evidence="4 8">1.1.1.27</ecNumber>
    </recommendedName>
</protein>
<feature type="binding site" evidence="8">
    <location>
        <position position="62"/>
    </location>
    <ligand>
        <name>NAD(+)</name>
        <dbReference type="ChEBI" id="CHEBI:57540"/>
    </ligand>
</feature>
<comment type="similarity">
    <text evidence="3 8">Belongs to the LDH/MDH superfamily. LDH family.</text>
</comment>
<evidence type="ECO:0000256" key="3">
    <source>
        <dbReference type="ARBA" id="ARBA00006054"/>
    </source>
</evidence>
<feature type="binding site" evidence="8">
    <location>
        <begin position="117"/>
        <end position="120"/>
    </location>
    <ligand>
        <name>substrate</name>
    </ligand>
</feature>
<dbReference type="Gene3D" id="3.40.50.720">
    <property type="entry name" value="NAD(P)-binding Rossmann-like Domain"/>
    <property type="match status" value="1"/>
</dbReference>
<comment type="function">
    <text evidence="8">Catalyzes the conversion of lactate to pyruvate.</text>
</comment>
<feature type="binding site" evidence="8">
    <location>
        <position position="227"/>
    </location>
    <ligand>
        <name>substrate</name>
    </ligand>
</feature>
<dbReference type="InterPro" id="IPR036291">
    <property type="entry name" value="NAD(P)-bd_dom_sf"/>
</dbReference>
<dbReference type="SUPFAM" id="SSF51735">
    <property type="entry name" value="NAD(P)-binding Rossmann-fold domains"/>
    <property type="match status" value="1"/>
</dbReference>
<dbReference type="EC" id="1.1.1.27" evidence="4 8"/>
<feature type="binding site" evidence="8">
    <location>
        <position position="11"/>
    </location>
    <ligand>
        <name>NAD(+)</name>
        <dbReference type="ChEBI" id="CHEBI:57540"/>
    </ligand>
</feature>
<keyword evidence="8" id="KW-0021">Allosteric enzyme</keyword>
<accession>A0ABN1G5I0</accession>
<proteinExistence type="inferred from homology"/>
<dbReference type="RefSeq" id="WP_343897934.1">
    <property type="nucleotide sequence ID" value="NZ_BAAAFZ010000094.1"/>
</dbReference>
<evidence type="ECO:0000259" key="9">
    <source>
        <dbReference type="Pfam" id="PF00056"/>
    </source>
</evidence>
<keyword evidence="8" id="KW-0963">Cytoplasm</keyword>
<comment type="function">
    <text evidence="1">Catalyzes the reversible oxidation of malate to oxaloacetate.</text>
</comment>
<comment type="subcellular location">
    <subcellularLocation>
        <location evidence="8">Cytoplasm</location>
    </subcellularLocation>
</comment>
<dbReference type="EMBL" id="BAAAFZ010000094">
    <property type="protein sequence ID" value="GAA0604446.1"/>
    <property type="molecule type" value="Genomic_DNA"/>
</dbReference>
<feature type="binding site" evidence="8">
    <location>
        <begin position="76"/>
        <end position="77"/>
    </location>
    <ligand>
        <name>NAD(+)</name>
        <dbReference type="ChEBI" id="CHEBI:57540"/>
    </ligand>
</feature>
<feature type="binding site" evidence="8">
    <location>
        <position position="37"/>
    </location>
    <ligand>
        <name>NAD(+)</name>
        <dbReference type="ChEBI" id="CHEBI:57540"/>
    </ligand>
</feature>
<dbReference type="NCBIfam" id="TIGR01771">
    <property type="entry name" value="L-LDH-NAD"/>
    <property type="match status" value="1"/>
</dbReference>
<feature type="binding site" evidence="8">
    <location>
        <begin position="115"/>
        <end position="117"/>
    </location>
    <ligand>
        <name>NAD(+)</name>
        <dbReference type="ChEBI" id="CHEBI:57540"/>
    </ligand>
</feature>
<evidence type="ECO:0000313" key="11">
    <source>
        <dbReference type="EMBL" id="GAA0604446.1"/>
    </source>
</evidence>
<feature type="domain" description="Lactate/malate dehydrogenase N-terminal" evidence="9">
    <location>
        <begin position="1"/>
        <end position="139"/>
    </location>
</feature>
<keyword evidence="8" id="KW-0597">Phosphoprotein</keyword>
<feature type="modified residue" description="Phosphotyrosine" evidence="8">
    <location>
        <position position="218"/>
    </location>
</feature>
<evidence type="ECO:0000256" key="8">
    <source>
        <dbReference type="HAMAP-Rule" id="MF_00488"/>
    </source>
</evidence>
<feature type="active site" description="Proton acceptor" evidence="8">
    <location>
        <position position="172"/>
    </location>
</feature>
<dbReference type="Pfam" id="PF00056">
    <property type="entry name" value="Ldh_1_N"/>
    <property type="match status" value="1"/>
</dbReference>
<keyword evidence="5 8" id="KW-0560">Oxidoreductase</keyword>
<feature type="binding site" evidence="8">
    <location>
        <position position="140"/>
    </location>
    <ligand>
        <name>NAD(+)</name>
        <dbReference type="ChEBI" id="CHEBI:57540"/>
    </ligand>
</feature>
<dbReference type="InterPro" id="IPR001557">
    <property type="entry name" value="L-lactate/malate_DH"/>
</dbReference>
<dbReference type="SUPFAM" id="SSF56327">
    <property type="entry name" value="LDH C-terminal domain-like"/>
    <property type="match status" value="1"/>
</dbReference>